<protein>
    <submittedName>
        <fullName evidence="1">Uncharacterized protein</fullName>
    </submittedName>
</protein>
<dbReference type="AlphaFoldDB" id="A0AAE1Y1G1"/>
<evidence type="ECO:0000313" key="1">
    <source>
        <dbReference type="EMBL" id="KAK4421303.1"/>
    </source>
</evidence>
<dbReference type="Proteomes" id="UP001293254">
    <property type="component" value="Unassembled WGS sequence"/>
</dbReference>
<accession>A0AAE1Y1G1</accession>
<evidence type="ECO:0000313" key="2">
    <source>
        <dbReference type="Proteomes" id="UP001293254"/>
    </source>
</evidence>
<keyword evidence="2" id="KW-1185">Reference proteome</keyword>
<comment type="caution">
    <text evidence="1">The sequence shown here is derived from an EMBL/GenBank/DDBJ whole genome shotgun (WGS) entry which is preliminary data.</text>
</comment>
<gene>
    <name evidence="1" type="ORF">Salat_2080800</name>
</gene>
<organism evidence="1 2">
    <name type="scientific">Sesamum alatum</name>
    <dbReference type="NCBI Taxonomy" id="300844"/>
    <lineage>
        <taxon>Eukaryota</taxon>
        <taxon>Viridiplantae</taxon>
        <taxon>Streptophyta</taxon>
        <taxon>Embryophyta</taxon>
        <taxon>Tracheophyta</taxon>
        <taxon>Spermatophyta</taxon>
        <taxon>Magnoliopsida</taxon>
        <taxon>eudicotyledons</taxon>
        <taxon>Gunneridae</taxon>
        <taxon>Pentapetalae</taxon>
        <taxon>asterids</taxon>
        <taxon>lamiids</taxon>
        <taxon>Lamiales</taxon>
        <taxon>Pedaliaceae</taxon>
        <taxon>Sesamum</taxon>
    </lineage>
</organism>
<proteinExistence type="predicted"/>
<dbReference type="EMBL" id="JACGWO010000008">
    <property type="protein sequence ID" value="KAK4421303.1"/>
    <property type="molecule type" value="Genomic_DNA"/>
</dbReference>
<name>A0AAE1Y1G1_9LAMI</name>
<sequence>MVIFACLADHGYGHYRQAFSVSRQRFLRTKVSSPATRLSHDKRLIVSPILCFPFANRNFRQVKHLRMWIYECRDPSSQAFNLGLAAVVLFDPGTRLQPIYWGGSAFSLDLNKSWIRLLLTDNLLLLPSSCHGNLACSYDNLLKRMDYVGYCIRTADLGNVSKLKIKKKLWNR</sequence>
<reference evidence="1" key="2">
    <citation type="journal article" date="2024" name="Plant">
        <title>Genomic evolution and insights into agronomic trait innovations of Sesamum species.</title>
        <authorList>
            <person name="Miao H."/>
            <person name="Wang L."/>
            <person name="Qu L."/>
            <person name="Liu H."/>
            <person name="Sun Y."/>
            <person name="Le M."/>
            <person name="Wang Q."/>
            <person name="Wei S."/>
            <person name="Zheng Y."/>
            <person name="Lin W."/>
            <person name="Duan Y."/>
            <person name="Cao H."/>
            <person name="Xiong S."/>
            <person name="Wang X."/>
            <person name="Wei L."/>
            <person name="Li C."/>
            <person name="Ma Q."/>
            <person name="Ju M."/>
            <person name="Zhao R."/>
            <person name="Li G."/>
            <person name="Mu C."/>
            <person name="Tian Q."/>
            <person name="Mei H."/>
            <person name="Zhang T."/>
            <person name="Gao T."/>
            <person name="Zhang H."/>
        </authorList>
    </citation>
    <scope>NUCLEOTIDE SEQUENCE</scope>
    <source>
        <strain evidence="1">3651</strain>
    </source>
</reference>
<reference evidence="1" key="1">
    <citation type="submission" date="2020-06" db="EMBL/GenBank/DDBJ databases">
        <authorList>
            <person name="Li T."/>
            <person name="Hu X."/>
            <person name="Zhang T."/>
            <person name="Song X."/>
            <person name="Zhang H."/>
            <person name="Dai N."/>
            <person name="Sheng W."/>
            <person name="Hou X."/>
            <person name="Wei L."/>
        </authorList>
    </citation>
    <scope>NUCLEOTIDE SEQUENCE</scope>
    <source>
        <strain evidence="1">3651</strain>
        <tissue evidence="1">Leaf</tissue>
    </source>
</reference>